<reference evidence="2" key="1">
    <citation type="submission" date="2020-03" db="EMBL/GenBank/DDBJ databases">
        <authorList>
            <person name="Weist P."/>
        </authorList>
    </citation>
    <scope>NUCLEOTIDE SEQUENCE</scope>
</reference>
<proteinExistence type="predicted"/>
<keyword evidence="3" id="KW-1185">Reference proteome</keyword>
<dbReference type="Proteomes" id="UP001153269">
    <property type="component" value="Unassembled WGS sequence"/>
</dbReference>
<feature type="compositionally biased region" description="Basic and acidic residues" evidence="1">
    <location>
        <begin position="80"/>
        <end position="89"/>
    </location>
</feature>
<evidence type="ECO:0000256" key="1">
    <source>
        <dbReference type="SAM" id="MobiDB-lite"/>
    </source>
</evidence>
<dbReference type="AlphaFoldDB" id="A0A9N7TPR0"/>
<feature type="region of interest" description="Disordered" evidence="1">
    <location>
        <begin position="20"/>
        <end position="117"/>
    </location>
</feature>
<evidence type="ECO:0000313" key="3">
    <source>
        <dbReference type="Proteomes" id="UP001153269"/>
    </source>
</evidence>
<evidence type="ECO:0000313" key="2">
    <source>
        <dbReference type="EMBL" id="CAB1416003.1"/>
    </source>
</evidence>
<protein>
    <submittedName>
        <fullName evidence="2">Uncharacterized protein</fullName>
    </submittedName>
</protein>
<accession>A0A9N7TPR0</accession>
<sequence>MKSHQVQLCDEKLVSPWFSPTLQALSPCTNQSPRPTEPRHEGRSQSSHASGGVERRRGSKMAAGCESLADVFTRRRAARKSSERCERVSGVRASGSTSPPRDSQGPVCGRNASETRL</sequence>
<organism evidence="2 3">
    <name type="scientific">Pleuronectes platessa</name>
    <name type="common">European plaice</name>
    <dbReference type="NCBI Taxonomy" id="8262"/>
    <lineage>
        <taxon>Eukaryota</taxon>
        <taxon>Metazoa</taxon>
        <taxon>Chordata</taxon>
        <taxon>Craniata</taxon>
        <taxon>Vertebrata</taxon>
        <taxon>Euteleostomi</taxon>
        <taxon>Actinopterygii</taxon>
        <taxon>Neopterygii</taxon>
        <taxon>Teleostei</taxon>
        <taxon>Neoteleostei</taxon>
        <taxon>Acanthomorphata</taxon>
        <taxon>Carangaria</taxon>
        <taxon>Pleuronectiformes</taxon>
        <taxon>Pleuronectoidei</taxon>
        <taxon>Pleuronectidae</taxon>
        <taxon>Pleuronectes</taxon>
    </lineage>
</organism>
<name>A0A9N7TPR0_PLEPL</name>
<dbReference type="EMBL" id="CADEAL010000184">
    <property type="protein sequence ID" value="CAB1416003.1"/>
    <property type="molecule type" value="Genomic_DNA"/>
</dbReference>
<feature type="compositionally biased region" description="Polar residues" evidence="1">
    <location>
        <begin position="20"/>
        <end position="34"/>
    </location>
</feature>
<comment type="caution">
    <text evidence="2">The sequence shown here is derived from an EMBL/GenBank/DDBJ whole genome shotgun (WGS) entry which is preliminary data.</text>
</comment>
<gene>
    <name evidence="2" type="ORF">PLEPLA_LOCUS3722</name>
</gene>